<dbReference type="InterPro" id="IPR008971">
    <property type="entry name" value="HSP40/DnaJ_pept-bd"/>
</dbReference>
<dbReference type="GO" id="GO:0005524">
    <property type="term" value="F:ATP binding"/>
    <property type="evidence" value="ECO:0007669"/>
    <property type="project" value="InterPro"/>
</dbReference>
<dbReference type="GO" id="GO:0030544">
    <property type="term" value="F:Hsp70 protein binding"/>
    <property type="evidence" value="ECO:0007669"/>
    <property type="project" value="InterPro"/>
</dbReference>
<keyword evidence="2" id="KW-0677">Repeat</keyword>
<dbReference type="InterPro" id="IPR002939">
    <property type="entry name" value="DnaJ_C"/>
</dbReference>
<dbReference type="Pfam" id="PF01556">
    <property type="entry name" value="DnaJ_C"/>
    <property type="match status" value="1"/>
</dbReference>
<feature type="domain" description="J" evidence="8">
    <location>
        <begin position="54"/>
        <end position="118"/>
    </location>
</feature>
<feature type="transmembrane region" description="Helical" evidence="7">
    <location>
        <begin position="36"/>
        <end position="59"/>
    </location>
</feature>
<dbReference type="InterPro" id="IPR012724">
    <property type="entry name" value="DnaJ"/>
</dbReference>
<dbReference type="CDD" id="cd10719">
    <property type="entry name" value="DnaJ_zf"/>
    <property type="match status" value="1"/>
</dbReference>
<dbReference type="Gene3D" id="2.10.230.10">
    <property type="entry name" value="Heat shock protein DnaJ, cysteine-rich domain"/>
    <property type="match status" value="1"/>
</dbReference>
<keyword evidence="5" id="KW-0143">Chaperone</keyword>
<dbReference type="InterPro" id="IPR018253">
    <property type="entry name" value="DnaJ_domain_CS"/>
</dbReference>
<dbReference type="GO" id="GO:0006457">
    <property type="term" value="P:protein folding"/>
    <property type="evidence" value="ECO:0007669"/>
    <property type="project" value="InterPro"/>
</dbReference>
<feature type="non-terminal residue" evidence="10">
    <location>
        <position position="1"/>
    </location>
</feature>
<dbReference type="PRINTS" id="PR00625">
    <property type="entry name" value="JDOMAIN"/>
</dbReference>
<dbReference type="Gene3D" id="1.10.287.110">
    <property type="entry name" value="DnaJ domain"/>
    <property type="match status" value="1"/>
</dbReference>
<evidence type="ECO:0000313" key="10">
    <source>
        <dbReference type="EMBL" id="CRZ06629.1"/>
    </source>
</evidence>
<evidence type="ECO:0000259" key="8">
    <source>
        <dbReference type="PROSITE" id="PS50076"/>
    </source>
</evidence>
<evidence type="ECO:0000256" key="6">
    <source>
        <dbReference type="PROSITE-ProRule" id="PRU00546"/>
    </source>
</evidence>
<dbReference type="InterPro" id="IPR001305">
    <property type="entry name" value="HSP_DnaJ_Cys-rich_dom"/>
</dbReference>
<evidence type="ECO:0000256" key="1">
    <source>
        <dbReference type="ARBA" id="ARBA00022723"/>
    </source>
</evidence>
<dbReference type="SUPFAM" id="SSF46565">
    <property type="entry name" value="Chaperone J-domain"/>
    <property type="match status" value="1"/>
</dbReference>
<dbReference type="FunFam" id="2.10.230.10:FF:000002">
    <property type="entry name" value="Molecular chaperone DnaJ"/>
    <property type="match status" value="1"/>
</dbReference>
<dbReference type="GO" id="GO:0051082">
    <property type="term" value="F:unfolded protein binding"/>
    <property type="evidence" value="ECO:0007669"/>
    <property type="project" value="InterPro"/>
</dbReference>
<dbReference type="FunFam" id="2.60.260.20:FF:000013">
    <property type="entry name" value="DnaJ subfamily B member 11"/>
    <property type="match status" value="1"/>
</dbReference>
<dbReference type="PROSITE" id="PS00636">
    <property type="entry name" value="DNAJ_1"/>
    <property type="match status" value="1"/>
</dbReference>
<feature type="zinc finger region" description="CR-type" evidence="6">
    <location>
        <begin position="179"/>
        <end position="262"/>
    </location>
</feature>
<reference evidence="10" key="1">
    <citation type="submission" date="2015-04" db="EMBL/GenBank/DDBJ databases">
        <title>The genome sequence of the plant pathogenic Rhizarian Plasmodiophora brassicae reveals insights in its biotrophic life cycle and the origin of chitin synthesis.</title>
        <authorList>
            <person name="Schwelm A."/>
            <person name="Fogelqvist J."/>
            <person name="Knaust A."/>
            <person name="Julke S."/>
            <person name="Lilja T."/>
            <person name="Dhandapani V."/>
            <person name="Bonilla-Rosso G."/>
            <person name="Karlsson M."/>
            <person name="Shevchenko A."/>
            <person name="Choi S.R."/>
            <person name="Kim H.G."/>
            <person name="Park J.Y."/>
            <person name="Lim Y.P."/>
            <person name="Ludwig-Muller J."/>
            <person name="Dixelius C."/>
        </authorList>
    </citation>
    <scope>NUCLEOTIDE SEQUENCE</scope>
    <source>
        <tissue evidence="10">Potato root galls</tissue>
    </source>
</reference>
<organism evidence="10">
    <name type="scientific">Spongospora subterranea</name>
    <dbReference type="NCBI Taxonomy" id="70186"/>
    <lineage>
        <taxon>Eukaryota</taxon>
        <taxon>Sar</taxon>
        <taxon>Rhizaria</taxon>
        <taxon>Endomyxa</taxon>
        <taxon>Phytomyxea</taxon>
        <taxon>Plasmodiophorida</taxon>
        <taxon>Plasmodiophoridae</taxon>
        <taxon>Spongospora</taxon>
    </lineage>
</organism>
<accession>A0A0H5RDJ5</accession>
<keyword evidence="4 6" id="KW-0862">Zinc</keyword>
<dbReference type="PANTHER" id="PTHR43888">
    <property type="entry name" value="DNAJ-LIKE-2, ISOFORM A-RELATED"/>
    <property type="match status" value="1"/>
</dbReference>
<dbReference type="GO" id="GO:0008270">
    <property type="term" value="F:zinc ion binding"/>
    <property type="evidence" value="ECO:0007669"/>
    <property type="project" value="UniProtKB-KW"/>
</dbReference>
<dbReference type="CDD" id="cd06257">
    <property type="entry name" value="DnaJ"/>
    <property type="match status" value="1"/>
</dbReference>
<evidence type="ECO:0000256" key="2">
    <source>
        <dbReference type="ARBA" id="ARBA00022737"/>
    </source>
</evidence>
<evidence type="ECO:0000256" key="5">
    <source>
        <dbReference type="ARBA" id="ARBA00023186"/>
    </source>
</evidence>
<proteinExistence type="inferred from homology"/>
<dbReference type="InterPro" id="IPR036410">
    <property type="entry name" value="HSP_DnaJ_Cys-rich_dom_sf"/>
</dbReference>
<dbReference type="GO" id="GO:0009408">
    <property type="term" value="P:response to heat"/>
    <property type="evidence" value="ECO:0007669"/>
    <property type="project" value="InterPro"/>
</dbReference>
<dbReference type="EMBL" id="HACM01006187">
    <property type="protein sequence ID" value="CRZ06629.1"/>
    <property type="molecule type" value="Transcribed_RNA"/>
</dbReference>
<dbReference type="PROSITE" id="PS50076">
    <property type="entry name" value="DNAJ_2"/>
    <property type="match status" value="1"/>
</dbReference>
<dbReference type="CDD" id="cd10747">
    <property type="entry name" value="DnaJ_C"/>
    <property type="match status" value="1"/>
</dbReference>
<evidence type="ECO:0008006" key="11">
    <source>
        <dbReference type="Google" id="ProtNLM"/>
    </source>
</evidence>
<dbReference type="InterPro" id="IPR001623">
    <property type="entry name" value="DnaJ_domain"/>
</dbReference>
<keyword evidence="1 6" id="KW-0479">Metal-binding</keyword>
<name>A0A0H5RDJ5_9EUKA</name>
<sequence>DLVREAHHHIRARWCIAPRFPTCLAYIDAMAQSRRLWIAIATALILVGIAYSANLYGLLGVTSRATTAQIITAFKKASKKYHPDRNKRPDAAHKFAEMRKAFEILKDDDARRIYDQRGEQAAVSYQTNKQQGGSGASSGGFDIFDFFSGGRGQRQPEEEKRGADIHLDMAIPLEDVFSGRNYQTLINRKELCMHCHGSGADSPSDKTKCSACNGQGVRIQQVNLGPGMYTQYRMQCEACHGEGVKVKKLCRKCHGNKILPGQKVADIFIEEGVEEGRVITLDNEGDQHPDMQAGHIFMKVVSTPHPVFSRDGHDLKADVHISLVQALTGFNATLTQLDGTPIQIFNTNVTQPNQIIRVKGAGLPHAENIFERGDLLAKCRIGFPEEITSDQKEAIKKIFPKAVV</sequence>
<dbReference type="Pfam" id="PF00226">
    <property type="entry name" value="DnaJ"/>
    <property type="match status" value="1"/>
</dbReference>
<keyword evidence="7" id="KW-0472">Membrane</keyword>
<protein>
    <recommendedName>
        <fullName evidence="11">J domain-containing protein</fullName>
    </recommendedName>
</protein>
<feature type="domain" description="CR-type" evidence="9">
    <location>
        <begin position="179"/>
        <end position="262"/>
    </location>
</feature>
<keyword evidence="3 6" id="KW-0863">Zinc-finger</keyword>
<dbReference type="SMART" id="SM00271">
    <property type="entry name" value="DnaJ"/>
    <property type="match status" value="1"/>
</dbReference>
<dbReference type="AlphaFoldDB" id="A0A0H5RDJ5"/>
<evidence type="ECO:0000256" key="3">
    <source>
        <dbReference type="ARBA" id="ARBA00022771"/>
    </source>
</evidence>
<dbReference type="PROSITE" id="PS51188">
    <property type="entry name" value="ZF_CR"/>
    <property type="match status" value="1"/>
</dbReference>
<dbReference type="SUPFAM" id="SSF57938">
    <property type="entry name" value="DnaJ/Hsp40 cysteine-rich domain"/>
    <property type="match status" value="1"/>
</dbReference>
<keyword evidence="7" id="KW-0812">Transmembrane</keyword>
<dbReference type="InterPro" id="IPR044713">
    <property type="entry name" value="DNJA1/2-like"/>
</dbReference>
<dbReference type="HAMAP" id="MF_01152">
    <property type="entry name" value="DnaJ"/>
    <property type="match status" value="1"/>
</dbReference>
<dbReference type="Gene3D" id="2.60.260.20">
    <property type="entry name" value="Urease metallochaperone UreE, N-terminal domain"/>
    <property type="match status" value="2"/>
</dbReference>
<dbReference type="SUPFAM" id="SSF49493">
    <property type="entry name" value="HSP40/DnaJ peptide-binding domain"/>
    <property type="match status" value="2"/>
</dbReference>
<evidence type="ECO:0000256" key="4">
    <source>
        <dbReference type="ARBA" id="ARBA00022833"/>
    </source>
</evidence>
<evidence type="ECO:0000259" key="9">
    <source>
        <dbReference type="PROSITE" id="PS51188"/>
    </source>
</evidence>
<dbReference type="Pfam" id="PF00684">
    <property type="entry name" value="DnaJ_CXXCXGXG"/>
    <property type="match status" value="1"/>
</dbReference>
<evidence type="ECO:0000256" key="7">
    <source>
        <dbReference type="SAM" id="Phobius"/>
    </source>
</evidence>
<keyword evidence="7" id="KW-1133">Transmembrane helix</keyword>
<dbReference type="InterPro" id="IPR036869">
    <property type="entry name" value="J_dom_sf"/>
</dbReference>